<gene>
    <name evidence="1" type="ORF">V6984_15015</name>
</gene>
<dbReference type="EMBL" id="CP146256">
    <property type="protein sequence ID" value="XAH72809.1"/>
    <property type="molecule type" value="Genomic_DNA"/>
</dbReference>
<proteinExistence type="predicted"/>
<protein>
    <submittedName>
        <fullName evidence="1">Uncharacterized protein</fullName>
    </submittedName>
</protein>
<reference evidence="1 2" key="1">
    <citation type="submission" date="2024-02" db="EMBL/GenBank/DDBJ databases">
        <title>Bacterial strain from lacustrine sediment.</title>
        <authorList>
            <person name="Petit C."/>
            <person name="Fadhlaoui K."/>
        </authorList>
    </citation>
    <scope>NUCLEOTIDE SEQUENCE [LARGE SCALE GENOMIC DNA]</scope>
    <source>
        <strain evidence="1 2">IPX-CK</strain>
    </source>
</reference>
<dbReference type="Proteomes" id="UP001451571">
    <property type="component" value="Chromosome"/>
</dbReference>
<dbReference type="RefSeq" id="WP_342756423.1">
    <property type="nucleotide sequence ID" value="NZ_CP146256.1"/>
</dbReference>
<sequence>MAKVMMKTAIEGNIDKFDAFRALCEELGLNMLTGSELNDYGVEAGVLYKYTDSECEGEDEACEKDKELVSSDYRMVTLFESLLIVKSLI</sequence>
<organism evidence="1 2">
    <name type="scientific">Kineothrix sedimenti</name>
    <dbReference type="NCBI Taxonomy" id="3123317"/>
    <lineage>
        <taxon>Bacteria</taxon>
        <taxon>Bacillati</taxon>
        <taxon>Bacillota</taxon>
        <taxon>Clostridia</taxon>
        <taxon>Lachnospirales</taxon>
        <taxon>Lachnospiraceae</taxon>
        <taxon>Kineothrix</taxon>
    </lineage>
</organism>
<evidence type="ECO:0000313" key="1">
    <source>
        <dbReference type="EMBL" id="XAH72809.1"/>
    </source>
</evidence>
<accession>A0ABZ3EU22</accession>
<name>A0ABZ3EU22_9FIRM</name>
<evidence type="ECO:0000313" key="2">
    <source>
        <dbReference type="Proteomes" id="UP001451571"/>
    </source>
</evidence>
<keyword evidence="2" id="KW-1185">Reference proteome</keyword>